<sequence>MVGHEAGPADTQRDIHGREMKIIPMNFSSPSSIRSSFSRTTGHLRDMPRFILQRVLRFVDPGKYLCIFFLRPDFMLARS</sequence>
<name>A0ABR4KIF6_9EURO</name>
<dbReference type="EMBL" id="JBFXLU010000026">
    <property type="protein sequence ID" value="KAL2852063.1"/>
    <property type="molecule type" value="Genomic_DNA"/>
</dbReference>
<comment type="caution">
    <text evidence="1">The sequence shown here is derived from an EMBL/GenBank/DDBJ whole genome shotgun (WGS) entry which is preliminary data.</text>
</comment>
<reference evidence="1 2" key="1">
    <citation type="submission" date="2024-07" db="EMBL/GenBank/DDBJ databases">
        <title>Section-level genome sequencing and comparative genomics of Aspergillus sections Usti and Cavernicolus.</title>
        <authorList>
            <consortium name="Lawrence Berkeley National Laboratory"/>
            <person name="Nybo J.L."/>
            <person name="Vesth T.C."/>
            <person name="Theobald S."/>
            <person name="Frisvad J.C."/>
            <person name="Larsen T.O."/>
            <person name="Kjaerboelling I."/>
            <person name="Rothschild-Mancinelli K."/>
            <person name="Lyhne E.K."/>
            <person name="Kogle M.E."/>
            <person name="Barry K."/>
            <person name="Clum A."/>
            <person name="Na H."/>
            <person name="Ledsgaard L."/>
            <person name="Lin J."/>
            <person name="Lipzen A."/>
            <person name="Kuo A."/>
            <person name="Riley R."/>
            <person name="Mondo S."/>
            <person name="Labutti K."/>
            <person name="Haridas S."/>
            <person name="Pangalinan J."/>
            <person name="Salamov A.A."/>
            <person name="Simmons B.A."/>
            <person name="Magnuson J.K."/>
            <person name="Chen J."/>
            <person name="Drula E."/>
            <person name="Henrissat B."/>
            <person name="Wiebenga A."/>
            <person name="Lubbers R.J."/>
            <person name="Gomes A.C."/>
            <person name="Makela M.R."/>
            <person name="Stajich J."/>
            <person name="Grigoriev I.V."/>
            <person name="Mortensen U.H."/>
            <person name="De Vries R.P."/>
            <person name="Baker S.E."/>
            <person name="Andersen M.R."/>
        </authorList>
    </citation>
    <scope>NUCLEOTIDE SEQUENCE [LARGE SCALE GENOMIC DNA]</scope>
    <source>
        <strain evidence="1 2">CBS 123904</strain>
    </source>
</reference>
<proteinExistence type="predicted"/>
<evidence type="ECO:0000313" key="1">
    <source>
        <dbReference type="EMBL" id="KAL2852063.1"/>
    </source>
</evidence>
<dbReference type="Proteomes" id="UP001610446">
    <property type="component" value="Unassembled WGS sequence"/>
</dbReference>
<protein>
    <recommendedName>
        <fullName evidence="3">F-box domain-containing protein</fullName>
    </recommendedName>
</protein>
<evidence type="ECO:0008006" key="3">
    <source>
        <dbReference type="Google" id="ProtNLM"/>
    </source>
</evidence>
<accession>A0ABR4KIF6</accession>
<keyword evidence="2" id="KW-1185">Reference proteome</keyword>
<evidence type="ECO:0000313" key="2">
    <source>
        <dbReference type="Proteomes" id="UP001610446"/>
    </source>
</evidence>
<organism evidence="1 2">
    <name type="scientific">Aspergillus pseudoustus</name>
    <dbReference type="NCBI Taxonomy" id="1810923"/>
    <lineage>
        <taxon>Eukaryota</taxon>
        <taxon>Fungi</taxon>
        <taxon>Dikarya</taxon>
        <taxon>Ascomycota</taxon>
        <taxon>Pezizomycotina</taxon>
        <taxon>Eurotiomycetes</taxon>
        <taxon>Eurotiomycetidae</taxon>
        <taxon>Eurotiales</taxon>
        <taxon>Aspergillaceae</taxon>
        <taxon>Aspergillus</taxon>
        <taxon>Aspergillus subgen. Nidulantes</taxon>
    </lineage>
</organism>
<gene>
    <name evidence="1" type="ORF">BJY01DRAFT_208436</name>
</gene>